<feature type="compositionally biased region" description="Polar residues" evidence="5">
    <location>
        <begin position="1234"/>
        <end position="1244"/>
    </location>
</feature>
<dbReference type="AlphaFoldDB" id="A0AAV2Z561"/>
<dbReference type="InterPro" id="IPR001680">
    <property type="entry name" value="WD40_rpt"/>
</dbReference>
<feature type="region of interest" description="Disordered" evidence="5">
    <location>
        <begin position="1232"/>
        <end position="1260"/>
    </location>
</feature>
<evidence type="ECO:0000313" key="6">
    <source>
        <dbReference type="EMBL" id="DBA01209.1"/>
    </source>
</evidence>
<reference evidence="6" key="2">
    <citation type="journal article" date="2023" name="Microbiol Resour">
        <title>Decontamination and Annotation of the Draft Genome Sequence of the Oomycete Lagenidium giganteum ARSEF 373.</title>
        <authorList>
            <person name="Morgan W.R."/>
            <person name="Tartar A."/>
        </authorList>
    </citation>
    <scope>NUCLEOTIDE SEQUENCE</scope>
    <source>
        <strain evidence="6">ARSEF 373</strain>
    </source>
</reference>
<keyword evidence="2" id="KW-0677">Repeat</keyword>
<dbReference type="Pfam" id="PF00400">
    <property type="entry name" value="WD40"/>
    <property type="match status" value="3"/>
</dbReference>
<evidence type="ECO:0000256" key="4">
    <source>
        <dbReference type="SAM" id="Coils"/>
    </source>
</evidence>
<sequence>MAGTSNAMLIHRYLFGIKGSVKNNIAFADENLVVYPCGHNVVIHNMESKEQQFIHGMESGSIGGITALCVSATKRYVAIAEKSDKALVHIHDLNTLRKRKTLSLLDNMSDTCVWVAFSGDHKYCLTQGGAPDWVLSLWMWEKTKLITSVKASNQAGGAINQVDFSPNDPTTICVSGNGIIKSFKFVDGQLRLQPTPLKREPANFLCHAWINDERVIAAADSGELWMFENMEFRQILSSSPSDGNFVSSILGYSKGFVCGGSGGIVRIYDRSDDGREYYKKSKTFSVEGNSSTITNIAISPTEDSLVCSLENNQLYVLTLSSTDILKEDAMIFELLLTSFHGPGTSGSHITGLDSCIRKPLIATCGLDKSVRVWNYLDKSTDIMKYFKDDAYSIAFHPSGLHVVVGFSDKLKMLNILMDDIRAFREFAIKACKEVRFSHGGQYFAAANNNVVQVYSTYTGELVSVLRGHSNRVNAIAWKHDDRKLLTCGADGSILIWNLRTATKVGDGHSQARCTYTDAIMSFDADVIYATGTDGLLKEIDVVSGAARGEHVAGIALGALALSASQQLLYVGSAESNRPGSIRVYRLPIEKDPAHAGGASSGGQTAGSGSSSNPSANSNQLAPFVEFQCHDLAVTRMRLSFDNQYLFSTGEDGSLCIFETRDLLGKGGLARGGAGGAAGMSSVRMSKDNRGDGNANNGNSGLPFAEEILVTKSDLEEKNRLMNELKTKVDELTLHNEYQLRLKDMNYKEKIKEVSDKFTAELTQDRQRCNDLQQDKADMEADYQRKMEEMTLQHKREFLELKATYESKIQAEKERYAALEQARGEQNTRFEEENHLLVESHTHFLAEMTTEYDQKVAQEQEMQSKCAKAKDILIDTNETLKKQLEEDAEIEIEEMKMKYELKLQEEREATLRLKGENGIMKKKFSALQKDIEDQKEEIRSLEEKGKELFENIKGLEKDIQGHKKEIREREETIQDKEKRIYDLKKKNQELEKFKFVLDYKIKELKRQIEPREKEIADMKKQIEEMDAELEQYHKSNAALDLMIGELRLKMDGMQKEMNIQVSQVAMGKLLMKQVQSDIMACAQLLEEKKALKNSVMALNKKYEEGVVADTKEPNSQAEYNRQREYLEKEVESLKRKIMKGMSINETELHRLQRENALLTTQVNELRREFHTVKMQTQDVREEKQKHIIASRGKKPGSMEYMEKMREAELQRDQITQLRERLASLQKAMGGALQFSLPTGNNSPSMQMPRRPVPGTQRLPPV</sequence>
<dbReference type="SUPFAM" id="SSF50998">
    <property type="entry name" value="Quinoprotein alcohol dehydrogenase-like"/>
    <property type="match status" value="1"/>
</dbReference>
<keyword evidence="1 3" id="KW-0853">WD repeat</keyword>
<keyword evidence="4" id="KW-0175">Coiled coil</keyword>
<comment type="caution">
    <text evidence="6">The sequence shown here is derived from an EMBL/GenBank/DDBJ whole genome shotgun (WGS) entry which is preliminary data.</text>
</comment>
<dbReference type="EMBL" id="DAKRPA010000052">
    <property type="protein sequence ID" value="DBA01209.1"/>
    <property type="molecule type" value="Genomic_DNA"/>
</dbReference>
<dbReference type="PROSITE" id="PS00678">
    <property type="entry name" value="WD_REPEATS_1"/>
    <property type="match status" value="1"/>
</dbReference>
<feature type="coiled-coil region" evidence="4">
    <location>
        <begin position="761"/>
        <end position="828"/>
    </location>
</feature>
<dbReference type="Proteomes" id="UP001146120">
    <property type="component" value="Unassembled WGS sequence"/>
</dbReference>
<evidence type="ECO:0000313" key="7">
    <source>
        <dbReference type="Proteomes" id="UP001146120"/>
    </source>
</evidence>
<organism evidence="6 7">
    <name type="scientific">Lagenidium giganteum</name>
    <dbReference type="NCBI Taxonomy" id="4803"/>
    <lineage>
        <taxon>Eukaryota</taxon>
        <taxon>Sar</taxon>
        <taxon>Stramenopiles</taxon>
        <taxon>Oomycota</taxon>
        <taxon>Peronosporomycetes</taxon>
        <taxon>Pythiales</taxon>
        <taxon>Pythiaceae</taxon>
    </lineage>
</organism>
<evidence type="ECO:0000256" key="2">
    <source>
        <dbReference type="ARBA" id="ARBA00022737"/>
    </source>
</evidence>
<dbReference type="PROSITE" id="PS50082">
    <property type="entry name" value="WD_REPEATS_2"/>
    <property type="match status" value="1"/>
</dbReference>
<reference evidence="6" key="1">
    <citation type="submission" date="2022-11" db="EMBL/GenBank/DDBJ databases">
        <authorList>
            <person name="Morgan W.R."/>
            <person name="Tartar A."/>
        </authorList>
    </citation>
    <scope>NUCLEOTIDE SEQUENCE</scope>
    <source>
        <strain evidence="6">ARSEF 373</strain>
    </source>
</reference>
<keyword evidence="7" id="KW-1185">Reference proteome</keyword>
<feature type="repeat" description="WD" evidence="3">
    <location>
        <begin position="465"/>
        <end position="506"/>
    </location>
</feature>
<feature type="coiled-coil region" evidence="4">
    <location>
        <begin position="1080"/>
        <end position="1167"/>
    </location>
</feature>
<proteinExistence type="predicted"/>
<dbReference type="PROSITE" id="PS50294">
    <property type="entry name" value="WD_REPEATS_REGION"/>
    <property type="match status" value="1"/>
</dbReference>
<gene>
    <name evidence="6" type="ORF">N0F65_002344</name>
</gene>
<protein>
    <recommendedName>
        <fullName evidence="8">Cilia-and flagella-associated protein 57</fullName>
    </recommendedName>
</protein>
<feature type="coiled-coil region" evidence="4">
    <location>
        <begin position="884"/>
        <end position="1034"/>
    </location>
</feature>
<name>A0AAV2Z561_9STRA</name>
<dbReference type="SUPFAM" id="SSF50978">
    <property type="entry name" value="WD40 repeat-like"/>
    <property type="match status" value="1"/>
</dbReference>
<dbReference type="InterPro" id="IPR036322">
    <property type="entry name" value="WD40_repeat_dom_sf"/>
</dbReference>
<feature type="compositionally biased region" description="Low complexity" evidence="5">
    <location>
        <begin position="606"/>
        <end position="616"/>
    </location>
</feature>
<dbReference type="PANTHER" id="PTHR32215:SF0">
    <property type="entry name" value="CILIA- AND FLAGELLA-ASSOCIATED PROTEIN 57"/>
    <property type="match status" value="1"/>
</dbReference>
<evidence type="ECO:0008006" key="8">
    <source>
        <dbReference type="Google" id="ProtNLM"/>
    </source>
</evidence>
<accession>A0AAV2Z561</accession>
<dbReference type="InterPro" id="IPR052993">
    <property type="entry name" value="CFA-57"/>
</dbReference>
<feature type="coiled-coil region" evidence="4">
    <location>
        <begin position="1199"/>
        <end position="1226"/>
    </location>
</feature>
<evidence type="ECO:0000256" key="3">
    <source>
        <dbReference type="PROSITE-ProRule" id="PRU00221"/>
    </source>
</evidence>
<dbReference type="SMART" id="SM00320">
    <property type="entry name" value="WD40"/>
    <property type="match status" value="8"/>
</dbReference>
<dbReference type="InterPro" id="IPR011047">
    <property type="entry name" value="Quinoprotein_ADH-like_sf"/>
</dbReference>
<dbReference type="InterPro" id="IPR019775">
    <property type="entry name" value="WD40_repeat_CS"/>
</dbReference>
<dbReference type="PANTHER" id="PTHR32215">
    <property type="entry name" value="CILIA- AND FLAGELLA-ASSOCIATED PROTEIN 57"/>
    <property type="match status" value="1"/>
</dbReference>
<dbReference type="Gene3D" id="2.130.10.10">
    <property type="entry name" value="YVTN repeat-like/Quinoprotein amine dehydrogenase"/>
    <property type="match status" value="2"/>
</dbReference>
<feature type="region of interest" description="Disordered" evidence="5">
    <location>
        <begin position="592"/>
        <end position="616"/>
    </location>
</feature>
<evidence type="ECO:0000256" key="5">
    <source>
        <dbReference type="SAM" id="MobiDB-lite"/>
    </source>
</evidence>
<evidence type="ECO:0000256" key="1">
    <source>
        <dbReference type="ARBA" id="ARBA00022574"/>
    </source>
</evidence>
<dbReference type="InterPro" id="IPR015943">
    <property type="entry name" value="WD40/YVTN_repeat-like_dom_sf"/>
</dbReference>